<feature type="domain" description="Replication protein A 70 kDa DNA-binding subunit B/D first OB fold" evidence="6">
    <location>
        <begin position="6"/>
        <end position="65"/>
    </location>
</feature>
<dbReference type="InterPro" id="IPR003871">
    <property type="entry name" value="RFA1B/D_OB_1st"/>
</dbReference>
<name>A0AAD8GNP8_9APIA</name>
<dbReference type="SUPFAM" id="SSF50249">
    <property type="entry name" value="Nucleic acid-binding proteins"/>
    <property type="match status" value="3"/>
</dbReference>
<keyword evidence="4" id="KW-0862">Zinc</keyword>
<accession>A0AAD8GNP8</accession>
<dbReference type="GO" id="GO:0003677">
    <property type="term" value="F:DNA binding"/>
    <property type="evidence" value="ECO:0007669"/>
    <property type="project" value="UniProtKB-KW"/>
</dbReference>
<dbReference type="InterPro" id="IPR013955">
    <property type="entry name" value="Rep_factor-A_C"/>
</dbReference>
<evidence type="ECO:0000256" key="3">
    <source>
        <dbReference type="ARBA" id="ARBA00022771"/>
    </source>
</evidence>
<evidence type="ECO:0000256" key="4">
    <source>
        <dbReference type="ARBA" id="ARBA00022833"/>
    </source>
</evidence>
<reference evidence="8" key="1">
    <citation type="submission" date="2023-02" db="EMBL/GenBank/DDBJ databases">
        <title>Genome of toxic invasive species Heracleum sosnowskyi carries increased number of genes despite the absence of recent whole-genome duplications.</title>
        <authorList>
            <person name="Schelkunov M."/>
            <person name="Shtratnikova V."/>
            <person name="Makarenko M."/>
            <person name="Klepikova A."/>
            <person name="Omelchenko D."/>
            <person name="Novikova G."/>
            <person name="Obukhova E."/>
            <person name="Bogdanov V."/>
            <person name="Penin A."/>
            <person name="Logacheva M."/>
        </authorList>
    </citation>
    <scope>NUCLEOTIDE SEQUENCE</scope>
    <source>
        <strain evidence="8">Hsosn_3</strain>
        <tissue evidence="8">Leaf</tissue>
    </source>
</reference>
<proteinExistence type="inferred from homology"/>
<keyword evidence="5" id="KW-0238">DNA-binding</keyword>
<comment type="caution">
    <text evidence="8">The sequence shown here is derived from an EMBL/GenBank/DDBJ whole genome shotgun (WGS) entry which is preliminary data.</text>
</comment>
<protein>
    <recommendedName>
        <fullName evidence="10">Replication factor A C-terminal domain-containing protein</fullName>
    </recommendedName>
</protein>
<dbReference type="Pfam" id="PF02721">
    <property type="entry name" value="DUF223"/>
    <property type="match status" value="1"/>
</dbReference>
<evidence type="ECO:0000313" key="9">
    <source>
        <dbReference type="Proteomes" id="UP001237642"/>
    </source>
</evidence>
<dbReference type="PANTHER" id="PTHR47165:SF4">
    <property type="entry name" value="OS03G0429900 PROTEIN"/>
    <property type="match status" value="1"/>
</dbReference>
<evidence type="ECO:0000259" key="6">
    <source>
        <dbReference type="Pfam" id="PF02721"/>
    </source>
</evidence>
<dbReference type="CDD" id="cd04476">
    <property type="entry name" value="RPA1_DBD_C"/>
    <property type="match status" value="1"/>
</dbReference>
<reference evidence="8" key="2">
    <citation type="submission" date="2023-05" db="EMBL/GenBank/DDBJ databases">
        <authorList>
            <person name="Schelkunov M.I."/>
        </authorList>
    </citation>
    <scope>NUCLEOTIDE SEQUENCE</scope>
    <source>
        <strain evidence="8">Hsosn_3</strain>
        <tissue evidence="8">Leaf</tissue>
    </source>
</reference>
<evidence type="ECO:0000259" key="7">
    <source>
        <dbReference type="Pfam" id="PF08646"/>
    </source>
</evidence>
<dbReference type="Gene3D" id="2.40.50.140">
    <property type="entry name" value="Nucleic acid-binding proteins"/>
    <property type="match status" value="2"/>
</dbReference>
<comment type="similarity">
    <text evidence="1">Belongs to the replication factor A protein 1 family.</text>
</comment>
<organism evidence="8 9">
    <name type="scientific">Heracleum sosnowskyi</name>
    <dbReference type="NCBI Taxonomy" id="360622"/>
    <lineage>
        <taxon>Eukaryota</taxon>
        <taxon>Viridiplantae</taxon>
        <taxon>Streptophyta</taxon>
        <taxon>Embryophyta</taxon>
        <taxon>Tracheophyta</taxon>
        <taxon>Spermatophyta</taxon>
        <taxon>Magnoliopsida</taxon>
        <taxon>eudicotyledons</taxon>
        <taxon>Gunneridae</taxon>
        <taxon>Pentapetalae</taxon>
        <taxon>asterids</taxon>
        <taxon>campanulids</taxon>
        <taxon>Apiales</taxon>
        <taxon>Apiaceae</taxon>
        <taxon>Apioideae</taxon>
        <taxon>apioid superclade</taxon>
        <taxon>Tordylieae</taxon>
        <taxon>Tordyliinae</taxon>
        <taxon>Heracleum</taxon>
    </lineage>
</organism>
<dbReference type="Proteomes" id="UP001237642">
    <property type="component" value="Unassembled WGS sequence"/>
</dbReference>
<dbReference type="InterPro" id="IPR047192">
    <property type="entry name" value="Euk_RPA1_DBD_C"/>
</dbReference>
<evidence type="ECO:0000256" key="5">
    <source>
        <dbReference type="ARBA" id="ARBA00023125"/>
    </source>
</evidence>
<dbReference type="Pfam" id="PF08646">
    <property type="entry name" value="Rep_fac-A_C"/>
    <property type="match status" value="1"/>
</dbReference>
<keyword evidence="3" id="KW-0863">Zinc-finger</keyword>
<evidence type="ECO:0000313" key="8">
    <source>
        <dbReference type="EMBL" id="KAK1351313.1"/>
    </source>
</evidence>
<gene>
    <name evidence="8" type="ORF">POM88_054477</name>
</gene>
<dbReference type="EMBL" id="JAUIZM010000047">
    <property type="protein sequence ID" value="KAK1351313.1"/>
    <property type="molecule type" value="Genomic_DNA"/>
</dbReference>
<dbReference type="AlphaFoldDB" id="A0AAD8GNP8"/>
<evidence type="ECO:0000256" key="2">
    <source>
        <dbReference type="ARBA" id="ARBA00022723"/>
    </source>
</evidence>
<feature type="domain" description="Replication factor A C-terminal" evidence="7">
    <location>
        <begin position="232"/>
        <end position="363"/>
    </location>
</feature>
<dbReference type="PANTHER" id="PTHR47165">
    <property type="entry name" value="OS03G0429900 PROTEIN"/>
    <property type="match status" value="1"/>
</dbReference>
<sequence>MAPQLSFLSSLSTQSDSYTIRVRVTRIWESINKRNNQVMFTNVIFVDEEDSHMLATVRNNQKDAFITVDRDLSINFYYKTKIEKVPDNVIIPRYKFELKEIEDVQNYVGDVKCFIDVIGMVISYGHMEARSNGASKMDVITTNARNKKVSVSLWEEKALEFRDSLAAVGKGAVFVVIAGLMAKKFSDRVFLSSSSFSKRFVNTEENELHNLTIEEILQATLPDGTTFLRRTCEATIIGIVEAEGWFYNCCPRCARKVRAIEEIYYCENCAKETNDFKPRYKLIVRAQDTSGATTFTLFNKEAEHLISVPVENVISQLTEESTLTDIPPLVKNVVGKKCAFEIKINAYNTDRGYEEYTVYRLKECPDIVAEEHDKQMEGTANKKPRTT</sequence>
<keyword evidence="2" id="KW-0479">Metal-binding</keyword>
<keyword evidence="9" id="KW-1185">Reference proteome</keyword>
<dbReference type="GO" id="GO:0008270">
    <property type="term" value="F:zinc ion binding"/>
    <property type="evidence" value="ECO:0007669"/>
    <property type="project" value="UniProtKB-KW"/>
</dbReference>
<evidence type="ECO:0008006" key="10">
    <source>
        <dbReference type="Google" id="ProtNLM"/>
    </source>
</evidence>
<dbReference type="InterPro" id="IPR012340">
    <property type="entry name" value="NA-bd_OB-fold"/>
</dbReference>
<evidence type="ECO:0000256" key="1">
    <source>
        <dbReference type="ARBA" id="ARBA00005690"/>
    </source>
</evidence>